<gene>
    <name evidence="3" type="ORF">C922_03491</name>
</gene>
<evidence type="ECO:0000313" key="4">
    <source>
        <dbReference type="Proteomes" id="UP000030640"/>
    </source>
</evidence>
<dbReference type="PANTHER" id="PTHR18763">
    <property type="entry name" value="WD-REPEAT PROTEIN 18"/>
    <property type="match status" value="1"/>
</dbReference>
<dbReference type="GeneID" id="20038765"/>
<dbReference type="InterPro" id="IPR036322">
    <property type="entry name" value="WD40_repeat_dom_sf"/>
</dbReference>
<evidence type="ECO:0000313" key="3">
    <source>
        <dbReference type="EMBL" id="EUD66021.1"/>
    </source>
</evidence>
<dbReference type="SMART" id="SM00320">
    <property type="entry name" value="WD40"/>
    <property type="match status" value="2"/>
</dbReference>
<keyword evidence="1" id="KW-0853">WD repeat</keyword>
<keyword evidence="4" id="KW-1185">Reference proteome</keyword>
<dbReference type="VEuPathDB" id="PlasmoDB:C922_03491"/>
<reference evidence="3 4" key="1">
    <citation type="submission" date="2013-02" db="EMBL/GenBank/DDBJ databases">
        <title>The Genome Sequence of Plasmodium inui San Antonio 1.</title>
        <authorList>
            <consortium name="The Broad Institute Genome Sequencing Platform"/>
            <consortium name="The Broad Institute Genome Sequencing Center for Infectious Disease"/>
            <person name="Neafsey D."/>
            <person name="Cheeseman I."/>
            <person name="Volkman S."/>
            <person name="Adams J."/>
            <person name="Walker B."/>
            <person name="Young S.K."/>
            <person name="Zeng Q."/>
            <person name="Gargeya S."/>
            <person name="Fitzgerald M."/>
            <person name="Haas B."/>
            <person name="Abouelleil A."/>
            <person name="Alvarado L."/>
            <person name="Arachchi H.M."/>
            <person name="Berlin A.M."/>
            <person name="Chapman S.B."/>
            <person name="Dewar J."/>
            <person name="Goldberg J."/>
            <person name="Griggs A."/>
            <person name="Gujja S."/>
            <person name="Hansen M."/>
            <person name="Howarth C."/>
            <person name="Imamovic A."/>
            <person name="Larimer J."/>
            <person name="McCowan C."/>
            <person name="Murphy C."/>
            <person name="Neiman D."/>
            <person name="Pearson M."/>
            <person name="Priest M."/>
            <person name="Roberts A."/>
            <person name="Saif S."/>
            <person name="Shea T."/>
            <person name="Sisk P."/>
            <person name="Sykes S."/>
            <person name="Wortman J."/>
            <person name="Nusbaum C."/>
            <person name="Birren B."/>
        </authorList>
    </citation>
    <scope>NUCLEOTIDE SEQUENCE [LARGE SCALE GENOMIC DNA]</scope>
    <source>
        <strain evidence="3 4">San Antonio 1</strain>
    </source>
</reference>
<proteinExistence type="predicted"/>
<dbReference type="Proteomes" id="UP000030640">
    <property type="component" value="Unassembled WGS sequence"/>
</dbReference>
<dbReference type="GO" id="GO:0005656">
    <property type="term" value="C:nuclear pre-replicative complex"/>
    <property type="evidence" value="ECO:0007669"/>
    <property type="project" value="TreeGrafter"/>
</dbReference>
<dbReference type="InterPro" id="IPR015943">
    <property type="entry name" value="WD40/YVTN_repeat-like_dom_sf"/>
</dbReference>
<dbReference type="EMBL" id="KI965474">
    <property type="protein sequence ID" value="EUD66021.1"/>
    <property type="molecule type" value="Genomic_DNA"/>
</dbReference>
<dbReference type="PANTHER" id="PTHR18763:SF0">
    <property type="entry name" value="WD REPEAT-CONTAINING PROTEIN 18"/>
    <property type="match status" value="1"/>
</dbReference>
<dbReference type="GO" id="GO:0120330">
    <property type="term" value="C:rixosome complex"/>
    <property type="evidence" value="ECO:0007669"/>
    <property type="project" value="TreeGrafter"/>
</dbReference>
<name>W7AL21_9APIC</name>
<evidence type="ECO:0000256" key="2">
    <source>
        <dbReference type="ARBA" id="ARBA00022737"/>
    </source>
</evidence>
<dbReference type="OrthoDB" id="756370at2759"/>
<evidence type="ECO:0000256" key="1">
    <source>
        <dbReference type="ARBA" id="ARBA00022574"/>
    </source>
</evidence>
<protein>
    <submittedName>
        <fullName evidence="3">Uncharacterized protein</fullName>
    </submittedName>
</protein>
<dbReference type="InterPro" id="IPR045227">
    <property type="entry name" value="WDR18/Ipi3/RID3"/>
</dbReference>
<sequence>MEQVKILALYENHDIVLLNAENERCENKFEAPVKDAEKKICQLRNGSFLLLSVNKKVVSKYVCTKSAPISTKHMRVQLNVIRLTNNEKVIIGGDKLGNVYVWSSLSGLLITSFQAHYGIIKDIIIDQIANVLYTYSDDNIVHVYNLPDLFRKKKNITPFLRYQHSINATITQILSVTPNVYGSYYSLVTLTSNGTLHVWGLKTKEPTHILKTSSENCTYICTNDPFNTHLYLCRGNKIFRIPFSQFDQREADSSPQVSQGVYPEERRAEEKLAAYGDYVEVEVRNGEHNEAQLQGSSSRKCHSKVNFQKCHSQVNLQKCTTFVGHRSQVIKCHVNNKRENMVSLARDGIKIWDLFHCYAVKTLKYGENIIDFFVPPVGKHSMYGSCYFMEFPHLLLECEDDVKVHNVDYFDHVAPDAFAGGSYSGYLSDRDESLLLQMGAIFDGLED</sequence>
<dbReference type="RefSeq" id="XP_008817305.1">
    <property type="nucleotide sequence ID" value="XM_008819083.1"/>
</dbReference>
<keyword evidence="2" id="KW-0677">Repeat</keyword>
<dbReference type="InterPro" id="IPR001680">
    <property type="entry name" value="WD40_rpt"/>
</dbReference>
<organism evidence="3 4">
    <name type="scientific">Plasmodium inui San Antonio 1</name>
    <dbReference type="NCBI Taxonomy" id="1237626"/>
    <lineage>
        <taxon>Eukaryota</taxon>
        <taxon>Sar</taxon>
        <taxon>Alveolata</taxon>
        <taxon>Apicomplexa</taxon>
        <taxon>Aconoidasida</taxon>
        <taxon>Haemosporida</taxon>
        <taxon>Plasmodiidae</taxon>
        <taxon>Plasmodium</taxon>
        <taxon>Plasmodium (Plasmodium)</taxon>
    </lineage>
</organism>
<dbReference type="AlphaFoldDB" id="W7AL21"/>
<dbReference type="SUPFAM" id="SSF50978">
    <property type="entry name" value="WD40 repeat-like"/>
    <property type="match status" value="1"/>
</dbReference>
<accession>W7AL21</accession>
<dbReference type="GO" id="GO:0006261">
    <property type="term" value="P:DNA-templated DNA replication"/>
    <property type="evidence" value="ECO:0007669"/>
    <property type="project" value="TreeGrafter"/>
</dbReference>
<dbReference type="GO" id="GO:0006364">
    <property type="term" value="P:rRNA processing"/>
    <property type="evidence" value="ECO:0007669"/>
    <property type="project" value="TreeGrafter"/>
</dbReference>
<dbReference type="Gene3D" id="2.130.10.10">
    <property type="entry name" value="YVTN repeat-like/Quinoprotein amine dehydrogenase"/>
    <property type="match status" value="1"/>
</dbReference>